<evidence type="ECO:0000256" key="1">
    <source>
        <dbReference type="SAM" id="MobiDB-lite"/>
    </source>
</evidence>
<keyword evidence="3" id="KW-1185">Reference proteome</keyword>
<evidence type="ECO:0000313" key="2">
    <source>
        <dbReference type="EMBL" id="SNX95819.1"/>
    </source>
</evidence>
<feature type="region of interest" description="Disordered" evidence="1">
    <location>
        <begin position="1"/>
        <end position="37"/>
    </location>
</feature>
<accession>A0A285E9L4</accession>
<gene>
    <name evidence="2" type="ORF">SAMN06893097_102523</name>
</gene>
<proteinExistence type="predicted"/>
<name>A0A285E9L4_9ACTN</name>
<dbReference type="EMBL" id="OBDO01000002">
    <property type="protein sequence ID" value="SNX95819.1"/>
    <property type="molecule type" value="Genomic_DNA"/>
</dbReference>
<protein>
    <submittedName>
        <fullName evidence="2">Uncharacterized protein</fullName>
    </submittedName>
</protein>
<dbReference type="AlphaFoldDB" id="A0A285E9L4"/>
<sequence length="37" mass="4209">MIENRDLTKSYGRTAARTARRSSASSPRAELTKTRIR</sequence>
<organism evidence="2 3">
    <name type="scientific">Geodermatophilus sabuli</name>
    <dbReference type="NCBI Taxonomy" id="1564158"/>
    <lineage>
        <taxon>Bacteria</taxon>
        <taxon>Bacillati</taxon>
        <taxon>Actinomycetota</taxon>
        <taxon>Actinomycetes</taxon>
        <taxon>Geodermatophilales</taxon>
        <taxon>Geodermatophilaceae</taxon>
        <taxon>Geodermatophilus</taxon>
    </lineage>
</organism>
<evidence type="ECO:0000313" key="3">
    <source>
        <dbReference type="Proteomes" id="UP000219514"/>
    </source>
</evidence>
<dbReference type="Proteomes" id="UP000219514">
    <property type="component" value="Unassembled WGS sequence"/>
</dbReference>
<feature type="compositionally biased region" description="Low complexity" evidence="1">
    <location>
        <begin position="13"/>
        <end position="29"/>
    </location>
</feature>
<reference evidence="2 3" key="1">
    <citation type="submission" date="2017-09" db="EMBL/GenBank/DDBJ databases">
        <authorList>
            <person name="Ehlers B."/>
            <person name="Leendertz F.H."/>
        </authorList>
    </citation>
    <scope>NUCLEOTIDE SEQUENCE [LARGE SCALE GENOMIC DNA]</scope>
    <source>
        <strain evidence="2 3">DSM 46844</strain>
    </source>
</reference>